<keyword evidence="1 2" id="KW-0645">Protease</keyword>
<feature type="binding site" evidence="1">
    <location>
        <position position="157"/>
    </location>
    <ligand>
        <name>Zn(2+)</name>
        <dbReference type="ChEBI" id="CHEBI:29105"/>
        <note>catalytic</note>
    </ligand>
</feature>
<feature type="binding site" evidence="1">
    <location>
        <position position="153"/>
    </location>
    <ligand>
        <name>Zn(2+)</name>
        <dbReference type="ChEBI" id="CHEBI:29105"/>
        <note>catalytic</note>
    </ligand>
</feature>
<feature type="binding site" evidence="1">
    <location>
        <position position="163"/>
    </location>
    <ligand>
        <name>Zn(2+)</name>
        <dbReference type="ChEBI" id="CHEBI:29105"/>
        <note>catalytic</note>
    </ligand>
</feature>
<keyword evidence="5" id="KW-1185">Reference proteome</keyword>
<evidence type="ECO:0000256" key="1">
    <source>
        <dbReference type="PROSITE-ProRule" id="PRU01211"/>
    </source>
</evidence>
<dbReference type="HOGENOM" id="CLU_017286_2_3_1"/>
<dbReference type="GO" id="GO:0008270">
    <property type="term" value="F:zinc ion binding"/>
    <property type="evidence" value="ECO:0007669"/>
    <property type="project" value="UniProtKB-UniRule"/>
</dbReference>
<keyword evidence="1 2" id="KW-0482">Metalloprotease</keyword>
<dbReference type="InterPro" id="IPR024079">
    <property type="entry name" value="MetalloPept_cat_dom_sf"/>
</dbReference>
<dbReference type="GO" id="GO:0006508">
    <property type="term" value="P:proteolysis"/>
    <property type="evidence" value="ECO:0007669"/>
    <property type="project" value="UniProtKB-KW"/>
</dbReference>
<feature type="domain" description="Peptidase M12A" evidence="3">
    <location>
        <begin position="56"/>
        <end position="257"/>
    </location>
</feature>
<keyword evidence="1 2" id="KW-0479">Metal-binding</keyword>
<dbReference type="KEGG" id="dpe:6596504"/>
<evidence type="ECO:0000313" key="4">
    <source>
        <dbReference type="EMBL" id="EDW25421.1"/>
    </source>
</evidence>
<dbReference type="AlphaFoldDB" id="B4GSR2"/>
<dbReference type="OrthoDB" id="291007at2759"/>
<dbReference type="Gene3D" id="3.40.390.10">
    <property type="entry name" value="Collagenase (Catalytic Domain)"/>
    <property type="match status" value="1"/>
</dbReference>
<dbReference type="SUPFAM" id="SSF55486">
    <property type="entry name" value="Metalloproteases ('zincins'), catalytic domain"/>
    <property type="match status" value="1"/>
</dbReference>
<dbReference type="PANTHER" id="PTHR10127:SF814">
    <property type="entry name" value="MEPRIN A SUBUNIT BETA"/>
    <property type="match status" value="1"/>
</dbReference>
<dbReference type="InterPro" id="IPR001506">
    <property type="entry name" value="Peptidase_M12A"/>
</dbReference>
<dbReference type="PhylomeDB" id="B4GSR2"/>
<dbReference type="PANTHER" id="PTHR10127">
    <property type="entry name" value="DISCOIDIN, CUB, EGF, LAMININ , AND ZINC METALLOPROTEASE DOMAIN CONTAINING"/>
    <property type="match status" value="1"/>
</dbReference>
<reference evidence="4 5" key="1">
    <citation type="journal article" date="2007" name="Nature">
        <title>Evolution of genes and genomes on the Drosophila phylogeny.</title>
        <authorList>
            <consortium name="Drosophila 12 Genomes Consortium"/>
            <person name="Clark A.G."/>
            <person name="Eisen M.B."/>
            <person name="Smith D.R."/>
            <person name="Bergman C.M."/>
            <person name="Oliver B."/>
            <person name="Markow T.A."/>
            <person name="Kaufman T.C."/>
            <person name="Kellis M."/>
            <person name="Gelbart W."/>
            <person name="Iyer V.N."/>
            <person name="Pollard D.A."/>
            <person name="Sackton T.B."/>
            <person name="Larracuente A.M."/>
            <person name="Singh N.D."/>
            <person name="Abad J.P."/>
            <person name="Abt D.N."/>
            <person name="Adryan B."/>
            <person name="Aguade M."/>
            <person name="Akashi H."/>
            <person name="Anderson W.W."/>
            <person name="Aquadro C.F."/>
            <person name="Ardell D.H."/>
            <person name="Arguello R."/>
            <person name="Artieri C.G."/>
            <person name="Barbash D.A."/>
            <person name="Barker D."/>
            <person name="Barsanti P."/>
            <person name="Batterham P."/>
            <person name="Batzoglou S."/>
            <person name="Begun D."/>
            <person name="Bhutkar A."/>
            <person name="Blanco E."/>
            <person name="Bosak S.A."/>
            <person name="Bradley R.K."/>
            <person name="Brand A.D."/>
            <person name="Brent M.R."/>
            <person name="Brooks A.N."/>
            <person name="Brown R.H."/>
            <person name="Butlin R.K."/>
            <person name="Caggese C."/>
            <person name="Calvi B.R."/>
            <person name="Bernardo de Carvalho A."/>
            <person name="Caspi A."/>
            <person name="Castrezana S."/>
            <person name="Celniker S.E."/>
            <person name="Chang J.L."/>
            <person name="Chapple C."/>
            <person name="Chatterji S."/>
            <person name="Chinwalla A."/>
            <person name="Civetta A."/>
            <person name="Clifton S.W."/>
            <person name="Comeron J.M."/>
            <person name="Costello J.C."/>
            <person name="Coyne J.A."/>
            <person name="Daub J."/>
            <person name="David R.G."/>
            <person name="Delcher A.L."/>
            <person name="Delehaunty K."/>
            <person name="Do C.B."/>
            <person name="Ebling H."/>
            <person name="Edwards K."/>
            <person name="Eickbush T."/>
            <person name="Evans J.D."/>
            <person name="Filipski A."/>
            <person name="Findeiss S."/>
            <person name="Freyhult E."/>
            <person name="Fulton L."/>
            <person name="Fulton R."/>
            <person name="Garcia A.C."/>
            <person name="Gardiner A."/>
            <person name="Garfield D.A."/>
            <person name="Garvin B.E."/>
            <person name="Gibson G."/>
            <person name="Gilbert D."/>
            <person name="Gnerre S."/>
            <person name="Godfrey J."/>
            <person name="Good R."/>
            <person name="Gotea V."/>
            <person name="Gravely B."/>
            <person name="Greenberg A.J."/>
            <person name="Griffiths-Jones S."/>
            <person name="Gross S."/>
            <person name="Guigo R."/>
            <person name="Gustafson E.A."/>
            <person name="Haerty W."/>
            <person name="Hahn M.W."/>
            <person name="Halligan D.L."/>
            <person name="Halpern A.L."/>
            <person name="Halter G.M."/>
            <person name="Han M.V."/>
            <person name="Heger A."/>
            <person name="Hillier L."/>
            <person name="Hinrichs A.S."/>
            <person name="Holmes I."/>
            <person name="Hoskins R.A."/>
            <person name="Hubisz M.J."/>
            <person name="Hultmark D."/>
            <person name="Huntley M.A."/>
            <person name="Jaffe D.B."/>
            <person name="Jagadeeshan S."/>
            <person name="Jeck W.R."/>
            <person name="Johnson J."/>
            <person name="Jones C.D."/>
            <person name="Jordan W.C."/>
            <person name="Karpen G.H."/>
            <person name="Kataoka E."/>
            <person name="Keightley P.D."/>
            <person name="Kheradpour P."/>
            <person name="Kirkness E.F."/>
            <person name="Koerich L.B."/>
            <person name="Kristiansen K."/>
            <person name="Kudrna D."/>
            <person name="Kulathinal R.J."/>
            <person name="Kumar S."/>
            <person name="Kwok R."/>
            <person name="Lander E."/>
            <person name="Langley C.H."/>
            <person name="Lapoint R."/>
            <person name="Lazzaro B.P."/>
            <person name="Lee S.J."/>
            <person name="Levesque L."/>
            <person name="Li R."/>
            <person name="Lin C.F."/>
            <person name="Lin M.F."/>
            <person name="Lindblad-Toh K."/>
            <person name="Llopart A."/>
            <person name="Long M."/>
            <person name="Low L."/>
            <person name="Lozovsky E."/>
            <person name="Lu J."/>
            <person name="Luo M."/>
            <person name="Machado C.A."/>
            <person name="Makalowski W."/>
            <person name="Marzo M."/>
            <person name="Matsuda M."/>
            <person name="Matzkin L."/>
            <person name="McAllister B."/>
            <person name="McBride C.S."/>
            <person name="McKernan B."/>
            <person name="McKernan K."/>
            <person name="Mendez-Lago M."/>
            <person name="Minx P."/>
            <person name="Mollenhauer M.U."/>
            <person name="Montooth K."/>
            <person name="Mount S.M."/>
            <person name="Mu X."/>
            <person name="Myers E."/>
            <person name="Negre B."/>
            <person name="Newfeld S."/>
            <person name="Nielsen R."/>
            <person name="Noor M.A."/>
            <person name="O'Grady P."/>
            <person name="Pachter L."/>
            <person name="Papaceit M."/>
            <person name="Parisi M.J."/>
            <person name="Parisi M."/>
            <person name="Parts L."/>
            <person name="Pedersen J.S."/>
            <person name="Pesole G."/>
            <person name="Phillippy A.M."/>
            <person name="Ponting C.P."/>
            <person name="Pop M."/>
            <person name="Porcelli D."/>
            <person name="Powell J.R."/>
            <person name="Prohaska S."/>
            <person name="Pruitt K."/>
            <person name="Puig M."/>
            <person name="Quesneville H."/>
            <person name="Ram K.R."/>
            <person name="Rand D."/>
            <person name="Rasmussen M.D."/>
            <person name="Reed L.K."/>
            <person name="Reenan R."/>
            <person name="Reily A."/>
            <person name="Remington K.A."/>
            <person name="Rieger T.T."/>
            <person name="Ritchie M.G."/>
            <person name="Robin C."/>
            <person name="Rogers Y.H."/>
            <person name="Rohde C."/>
            <person name="Rozas J."/>
            <person name="Rubenfield M.J."/>
            <person name="Ruiz A."/>
            <person name="Russo S."/>
            <person name="Salzberg S.L."/>
            <person name="Sanchez-Gracia A."/>
            <person name="Saranga D.J."/>
            <person name="Sato H."/>
            <person name="Schaeffer S.W."/>
            <person name="Schatz M.C."/>
            <person name="Schlenke T."/>
            <person name="Schwartz R."/>
            <person name="Segarra C."/>
            <person name="Singh R.S."/>
            <person name="Sirot L."/>
            <person name="Sirota M."/>
            <person name="Sisneros N.B."/>
            <person name="Smith C.D."/>
            <person name="Smith T.F."/>
            <person name="Spieth J."/>
            <person name="Stage D.E."/>
            <person name="Stark A."/>
            <person name="Stephan W."/>
            <person name="Strausberg R.L."/>
            <person name="Strempel S."/>
            <person name="Sturgill D."/>
            <person name="Sutton G."/>
            <person name="Sutton G.G."/>
            <person name="Tao W."/>
            <person name="Teichmann S."/>
            <person name="Tobari Y.N."/>
            <person name="Tomimura Y."/>
            <person name="Tsolas J.M."/>
            <person name="Valente V.L."/>
            <person name="Venter E."/>
            <person name="Venter J.C."/>
            <person name="Vicario S."/>
            <person name="Vieira F.G."/>
            <person name="Vilella A.J."/>
            <person name="Villasante A."/>
            <person name="Walenz B."/>
            <person name="Wang J."/>
            <person name="Wasserman M."/>
            <person name="Watts T."/>
            <person name="Wilson D."/>
            <person name="Wilson R.K."/>
            <person name="Wing R.A."/>
            <person name="Wolfner M.F."/>
            <person name="Wong A."/>
            <person name="Wong G.K."/>
            <person name="Wu C.I."/>
            <person name="Wu G."/>
            <person name="Yamamoto D."/>
            <person name="Yang H.P."/>
            <person name="Yang S.P."/>
            <person name="Yorke J.A."/>
            <person name="Yoshida K."/>
            <person name="Zdobnov E."/>
            <person name="Zhang P."/>
            <person name="Zhang Y."/>
            <person name="Zimin A.V."/>
            <person name="Baldwin J."/>
            <person name="Abdouelleil A."/>
            <person name="Abdulkadir J."/>
            <person name="Abebe A."/>
            <person name="Abera B."/>
            <person name="Abreu J."/>
            <person name="Acer S.C."/>
            <person name="Aftuck L."/>
            <person name="Alexander A."/>
            <person name="An P."/>
            <person name="Anderson E."/>
            <person name="Anderson S."/>
            <person name="Arachi H."/>
            <person name="Azer M."/>
            <person name="Bachantsang P."/>
            <person name="Barry A."/>
            <person name="Bayul T."/>
            <person name="Berlin A."/>
            <person name="Bessette D."/>
            <person name="Bloom T."/>
            <person name="Blye J."/>
            <person name="Boguslavskiy L."/>
            <person name="Bonnet C."/>
            <person name="Boukhgalter B."/>
            <person name="Bourzgui I."/>
            <person name="Brown A."/>
            <person name="Cahill P."/>
            <person name="Channer S."/>
            <person name="Cheshatsang Y."/>
            <person name="Chuda L."/>
            <person name="Citroen M."/>
            <person name="Collymore A."/>
            <person name="Cooke P."/>
            <person name="Costello M."/>
            <person name="D'Aco K."/>
            <person name="Daza R."/>
            <person name="De Haan G."/>
            <person name="DeGray S."/>
            <person name="DeMaso C."/>
            <person name="Dhargay N."/>
            <person name="Dooley K."/>
            <person name="Dooley E."/>
            <person name="Doricent M."/>
            <person name="Dorje P."/>
            <person name="Dorjee K."/>
            <person name="Dupes A."/>
            <person name="Elong R."/>
            <person name="Falk J."/>
            <person name="Farina A."/>
            <person name="Faro S."/>
            <person name="Ferguson D."/>
            <person name="Fisher S."/>
            <person name="Foley C.D."/>
            <person name="Franke A."/>
            <person name="Friedrich D."/>
            <person name="Gadbois L."/>
            <person name="Gearin G."/>
            <person name="Gearin C.R."/>
            <person name="Giannoukos G."/>
            <person name="Goode T."/>
            <person name="Graham J."/>
            <person name="Grandbois E."/>
            <person name="Grewal S."/>
            <person name="Gyaltsen K."/>
            <person name="Hafez N."/>
            <person name="Hagos B."/>
            <person name="Hall J."/>
            <person name="Henson C."/>
            <person name="Hollinger A."/>
            <person name="Honan T."/>
            <person name="Huard M.D."/>
            <person name="Hughes L."/>
            <person name="Hurhula B."/>
            <person name="Husby M.E."/>
            <person name="Kamat A."/>
            <person name="Kanga B."/>
            <person name="Kashin S."/>
            <person name="Khazanovich D."/>
            <person name="Kisner P."/>
            <person name="Lance K."/>
            <person name="Lara M."/>
            <person name="Lee W."/>
            <person name="Lennon N."/>
            <person name="Letendre F."/>
            <person name="LeVine R."/>
            <person name="Lipovsky A."/>
            <person name="Liu X."/>
            <person name="Liu J."/>
            <person name="Liu S."/>
            <person name="Lokyitsang T."/>
            <person name="Lokyitsang Y."/>
            <person name="Lubonja R."/>
            <person name="Lui A."/>
            <person name="MacDonald P."/>
            <person name="Magnisalis V."/>
            <person name="Maru K."/>
            <person name="Matthews C."/>
            <person name="McCusker W."/>
            <person name="McDonough S."/>
            <person name="Mehta T."/>
            <person name="Meldrim J."/>
            <person name="Meneus L."/>
            <person name="Mihai O."/>
            <person name="Mihalev A."/>
            <person name="Mihova T."/>
            <person name="Mittelman R."/>
            <person name="Mlenga V."/>
            <person name="Montmayeur A."/>
            <person name="Mulrain L."/>
            <person name="Navidi A."/>
            <person name="Naylor J."/>
            <person name="Negash T."/>
            <person name="Nguyen T."/>
            <person name="Nguyen N."/>
            <person name="Nicol R."/>
            <person name="Norbu C."/>
            <person name="Norbu N."/>
            <person name="Novod N."/>
            <person name="O'Neill B."/>
            <person name="Osman S."/>
            <person name="Markiewicz E."/>
            <person name="Oyono O.L."/>
            <person name="Patti C."/>
            <person name="Phunkhang P."/>
            <person name="Pierre F."/>
            <person name="Priest M."/>
            <person name="Raghuraman S."/>
            <person name="Rege F."/>
            <person name="Reyes R."/>
            <person name="Rise C."/>
            <person name="Rogov P."/>
            <person name="Ross K."/>
            <person name="Ryan E."/>
            <person name="Settipalli S."/>
            <person name="Shea T."/>
            <person name="Sherpa N."/>
            <person name="Shi L."/>
            <person name="Shih D."/>
            <person name="Sparrow T."/>
            <person name="Spaulding J."/>
            <person name="Stalker J."/>
            <person name="Stange-Thomann N."/>
            <person name="Stavropoulos S."/>
            <person name="Stone C."/>
            <person name="Strader C."/>
            <person name="Tesfaye S."/>
            <person name="Thomson T."/>
            <person name="Thoulutsang Y."/>
            <person name="Thoulutsang D."/>
            <person name="Topham K."/>
            <person name="Topping I."/>
            <person name="Tsamla T."/>
            <person name="Vassiliev H."/>
            <person name="Vo A."/>
            <person name="Wangchuk T."/>
            <person name="Wangdi T."/>
            <person name="Weiand M."/>
            <person name="Wilkinson J."/>
            <person name="Wilson A."/>
            <person name="Yadav S."/>
            <person name="Young G."/>
            <person name="Yu Q."/>
            <person name="Zembek L."/>
            <person name="Zhong D."/>
            <person name="Zimmer A."/>
            <person name="Zwirko Z."/>
            <person name="Jaffe D.B."/>
            <person name="Alvarez P."/>
            <person name="Brockman W."/>
            <person name="Butler J."/>
            <person name="Chin C."/>
            <person name="Gnerre S."/>
            <person name="Grabherr M."/>
            <person name="Kleber M."/>
            <person name="Mauceli E."/>
            <person name="MacCallum I."/>
        </authorList>
    </citation>
    <scope>NUCLEOTIDE SEQUENCE [LARGE SCALE GENOMIC DNA]</scope>
    <source>
        <strain evidence="5">MSH-3 / Tucson 14011-0111.49</strain>
    </source>
</reference>
<dbReference type="GO" id="GO:0004222">
    <property type="term" value="F:metalloendopeptidase activity"/>
    <property type="evidence" value="ECO:0007669"/>
    <property type="project" value="UniProtKB-UniRule"/>
</dbReference>
<dbReference type="eggNOG" id="KOG3714">
    <property type="taxonomic scope" value="Eukaryota"/>
</dbReference>
<dbReference type="InterPro" id="IPR034035">
    <property type="entry name" value="Astacin-like_dom"/>
</dbReference>
<evidence type="ECO:0000256" key="2">
    <source>
        <dbReference type="RuleBase" id="RU361183"/>
    </source>
</evidence>
<dbReference type="SMR" id="B4GSR2"/>
<evidence type="ECO:0000313" key="5">
    <source>
        <dbReference type="Proteomes" id="UP000008744"/>
    </source>
</evidence>
<keyword evidence="1 2" id="KW-0378">Hydrolase</keyword>
<dbReference type="CDD" id="cd04280">
    <property type="entry name" value="ZnMc_astacin_like"/>
    <property type="match status" value="1"/>
</dbReference>
<dbReference type="InterPro" id="IPR006026">
    <property type="entry name" value="Peptidase_Metallo"/>
</dbReference>
<feature type="active site" evidence="1">
    <location>
        <position position="154"/>
    </location>
</feature>
<protein>
    <recommendedName>
        <fullName evidence="2">Metalloendopeptidase</fullName>
        <ecNumber evidence="2">3.4.24.-</ecNumber>
    </recommendedName>
</protein>
<dbReference type="PRINTS" id="PR00480">
    <property type="entry name" value="ASTACIN"/>
</dbReference>
<dbReference type="SMART" id="SM00235">
    <property type="entry name" value="ZnMc"/>
    <property type="match status" value="1"/>
</dbReference>
<dbReference type="Proteomes" id="UP000008744">
    <property type="component" value="Unassembled WGS sequence"/>
</dbReference>
<keyword evidence="2" id="KW-0732">Signal</keyword>
<keyword evidence="1 2" id="KW-0862">Zinc</keyword>
<dbReference type="MEROPS" id="M12.A12"/>
<comment type="cofactor">
    <cofactor evidence="1 2">
        <name>Zn(2+)</name>
        <dbReference type="ChEBI" id="CHEBI:29105"/>
    </cofactor>
    <text evidence="1 2">Binds 1 zinc ion per subunit.</text>
</comment>
<proteinExistence type="predicted"/>
<evidence type="ECO:0000259" key="3">
    <source>
        <dbReference type="PROSITE" id="PS51864"/>
    </source>
</evidence>
<dbReference type="PROSITE" id="PS51864">
    <property type="entry name" value="ASTACIN"/>
    <property type="match status" value="1"/>
</dbReference>
<feature type="signal peptide" evidence="2">
    <location>
        <begin position="1"/>
        <end position="20"/>
    </location>
</feature>
<dbReference type="EC" id="3.4.24.-" evidence="2"/>
<dbReference type="Pfam" id="PF01400">
    <property type="entry name" value="Astacin"/>
    <property type="match status" value="1"/>
</dbReference>
<comment type="caution">
    <text evidence="1">Lacks conserved residue(s) required for the propagation of feature annotation.</text>
</comment>
<dbReference type="EMBL" id="CH479189">
    <property type="protein sequence ID" value="EDW25421.1"/>
    <property type="molecule type" value="Genomic_DNA"/>
</dbReference>
<name>B4GSR2_DROPE</name>
<organism evidence="5">
    <name type="scientific">Drosophila persimilis</name>
    <name type="common">Fruit fly</name>
    <dbReference type="NCBI Taxonomy" id="7234"/>
    <lineage>
        <taxon>Eukaryota</taxon>
        <taxon>Metazoa</taxon>
        <taxon>Ecdysozoa</taxon>
        <taxon>Arthropoda</taxon>
        <taxon>Hexapoda</taxon>
        <taxon>Insecta</taxon>
        <taxon>Pterygota</taxon>
        <taxon>Neoptera</taxon>
        <taxon>Endopterygota</taxon>
        <taxon>Diptera</taxon>
        <taxon>Brachycera</taxon>
        <taxon>Muscomorpha</taxon>
        <taxon>Ephydroidea</taxon>
        <taxon>Drosophilidae</taxon>
        <taxon>Drosophila</taxon>
        <taxon>Sophophora</taxon>
    </lineage>
</organism>
<feature type="chain" id="PRO_5005123068" description="Metalloendopeptidase" evidence="2">
    <location>
        <begin position="21"/>
        <end position="260"/>
    </location>
</feature>
<accession>B4GSR2</accession>
<gene>
    <name evidence="4" type="primary">Dper\GL26435</name>
    <name evidence="4" type="ORF">Dper_GL26435</name>
</gene>
<dbReference type="OMA" id="HQHNSPD"/>
<dbReference type="STRING" id="7234.B4GSR2"/>
<sequence>MPAWLMHLLLLGSLCSRVFGAPLHSTHSTSDEETETDPELAAGYFEGDLEVEFGRNGLPKETQRWPNGSVPYKIDEAFDAAQAAHIELAMKLIELSSCIRFVRADEPQKNYVFVTTREKGCTSLVGYGPGRRLLQLTPHQPDKGCLRLGVLQHELLHTLGFHHQHNSPDRDDYVRIEEENIVAGHENAFRKRDDMLLDNYDQPYDYGSILHYGPFAFSKNGEPTIVALEPDKASLMGQRLRLSDTDINRLNTMYKCPNQQ</sequence>